<evidence type="ECO:0000313" key="1">
    <source>
        <dbReference type="EMBL" id="MFC0687623.1"/>
    </source>
</evidence>
<comment type="caution">
    <text evidence="1">The sequence shown here is derived from an EMBL/GenBank/DDBJ whole genome shotgun (WGS) entry which is preliminary data.</text>
</comment>
<accession>A0ABV6SHU6</accession>
<protein>
    <submittedName>
        <fullName evidence="1">Uncharacterized protein</fullName>
    </submittedName>
</protein>
<dbReference type="EMBL" id="JBHLTM010000090">
    <property type="protein sequence ID" value="MFC0687623.1"/>
    <property type="molecule type" value="Genomic_DNA"/>
</dbReference>
<organism evidence="1 2">
    <name type="scientific">Novosphingobium clariflavum</name>
    <dbReference type="NCBI Taxonomy" id="2029884"/>
    <lineage>
        <taxon>Bacteria</taxon>
        <taxon>Pseudomonadati</taxon>
        <taxon>Pseudomonadota</taxon>
        <taxon>Alphaproteobacteria</taxon>
        <taxon>Sphingomonadales</taxon>
        <taxon>Sphingomonadaceae</taxon>
        <taxon>Novosphingobium</taxon>
    </lineage>
</organism>
<sequence>MNGLSPFASFAAYSASTFAVLGLSDALREELAPAMRDRDHAGNMRDRIDRRLFGIPFQRSEYRNILRHLEMDEK</sequence>
<dbReference type="RefSeq" id="WP_267222169.1">
    <property type="nucleotide sequence ID" value="NZ_JAPCWC010000014.1"/>
</dbReference>
<evidence type="ECO:0000313" key="2">
    <source>
        <dbReference type="Proteomes" id="UP001589858"/>
    </source>
</evidence>
<dbReference type="Proteomes" id="UP001589858">
    <property type="component" value="Unassembled WGS sequence"/>
</dbReference>
<gene>
    <name evidence="1" type="ORF">ACFFF8_23825</name>
</gene>
<proteinExistence type="predicted"/>
<name>A0ABV6SHU6_9SPHN</name>
<keyword evidence="2" id="KW-1185">Reference proteome</keyword>
<reference evidence="1 2" key="1">
    <citation type="submission" date="2024-09" db="EMBL/GenBank/DDBJ databases">
        <authorList>
            <person name="Sun Q."/>
            <person name="Mori K."/>
        </authorList>
    </citation>
    <scope>NUCLEOTIDE SEQUENCE [LARGE SCALE GENOMIC DNA]</scope>
    <source>
        <strain evidence="1 2">CICC 11035S</strain>
    </source>
</reference>